<name>X0TLC8_9ZZZZ</name>
<evidence type="ECO:0000313" key="1">
    <source>
        <dbReference type="EMBL" id="GAF88061.1"/>
    </source>
</evidence>
<sequence>MSEADRNTTRLRLKQDEVDIIQEYRGLKKAADESGVHIDDVKHAWIKNNDASLFVKNPNFQTVQRNEFIKNLIEDLDNHSPKYPKIKREKSKAGHLMVLDPADIHIGKLCTRLETGQEYNSQLA</sequence>
<dbReference type="AlphaFoldDB" id="X0TLC8"/>
<organism evidence="1">
    <name type="scientific">marine sediment metagenome</name>
    <dbReference type="NCBI Taxonomy" id="412755"/>
    <lineage>
        <taxon>unclassified sequences</taxon>
        <taxon>metagenomes</taxon>
        <taxon>ecological metagenomes</taxon>
    </lineage>
</organism>
<dbReference type="EMBL" id="BARS01017858">
    <property type="protein sequence ID" value="GAF88061.1"/>
    <property type="molecule type" value="Genomic_DNA"/>
</dbReference>
<accession>X0TLC8</accession>
<feature type="non-terminal residue" evidence="1">
    <location>
        <position position="124"/>
    </location>
</feature>
<gene>
    <name evidence="1" type="ORF">S01H1_29147</name>
</gene>
<proteinExistence type="predicted"/>
<reference evidence="1" key="1">
    <citation type="journal article" date="2014" name="Front. Microbiol.">
        <title>High frequency of phylogenetically diverse reductive dehalogenase-homologous genes in deep subseafloor sedimentary metagenomes.</title>
        <authorList>
            <person name="Kawai M."/>
            <person name="Futagami T."/>
            <person name="Toyoda A."/>
            <person name="Takaki Y."/>
            <person name="Nishi S."/>
            <person name="Hori S."/>
            <person name="Arai W."/>
            <person name="Tsubouchi T."/>
            <person name="Morono Y."/>
            <person name="Uchiyama I."/>
            <person name="Ito T."/>
            <person name="Fujiyama A."/>
            <person name="Inagaki F."/>
            <person name="Takami H."/>
        </authorList>
    </citation>
    <scope>NUCLEOTIDE SEQUENCE</scope>
    <source>
        <strain evidence="1">Expedition CK06-06</strain>
    </source>
</reference>
<protein>
    <submittedName>
        <fullName evidence="1">Uncharacterized protein</fullName>
    </submittedName>
</protein>
<comment type="caution">
    <text evidence="1">The sequence shown here is derived from an EMBL/GenBank/DDBJ whole genome shotgun (WGS) entry which is preliminary data.</text>
</comment>